<dbReference type="Proteomes" id="UP001596461">
    <property type="component" value="Unassembled WGS sequence"/>
</dbReference>
<organism evidence="5 6">
    <name type="scientific">Halobaculum lipolyticum</name>
    <dbReference type="NCBI Taxonomy" id="3032001"/>
    <lineage>
        <taxon>Archaea</taxon>
        <taxon>Methanobacteriati</taxon>
        <taxon>Methanobacteriota</taxon>
        <taxon>Stenosarchaea group</taxon>
        <taxon>Halobacteria</taxon>
        <taxon>Halobacteriales</taxon>
        <taxon>Haloferacaceae</taxon>
        <taxon>Halobaculum</taxon>
    </lineage>
</organism>
<dbReference type="Pfam" id="PF00011">
    <property type="entry name" value="HSP20"/>
    <property type="match status" value="1"/>
</dbReference>
<name>A0ABD5W5M0_9EURY</name>
<evidence type="ECO:0000256" key="3">
    <source>
        <dbReference type="SAM" id="MobiDB-lite"/>
    </source>
</evidence>
<dbReference type="InterPro" id="IPR002068">
    <property type="entry name" value="A-crystallin/Hsp20_dom"/>
</dbReference>
<accession>A0ABD5W5M0</accession>
<dbReference type="InterPro" id="IPR031107">
    <property type="entry name" value="Small_HSP"/>
</dbReference>
<sequence length="154" mass="16691">MSSFPFNQEQADPSSAVDPTQVGEWSAEQVPTGYGGQQQPNVRAGPTVGVPSVDIVDTEEEIIAYVDLPGFDDDDVRIRIDGQTLVIDATRESEIEEDDTVVLTERPRSVERVITLPAVVRAGGAEAELNDGVCMISLPKAATDRYEEIRVTSD</sequence>
<reference evidence="5 6" key="1">
    <citation type="journal article" date="2019" name="Int. J. Syst. Evol. Microbiol.">
        <title>The Global Catalogue of Microorganisms (GCM) 10K type strain sequencing project: providing services to taxonomists for standard genome sequencing and annotation.</title>
        <authorList>
            <consortium name="The Broad Institute Genomics Platform"/>
            <consortium name="The Broad Institute Genome Sequencing Center for Infectious Disease"/>
            <person name="Wu L."/>
            <person name="Ma J."/>
        </authorList>
    </citation>
    <scope>NUCLEOTIDE SEQUENCE [LARGE SCALE GENOMIC DNA]</scope>
    <source>
        <strain evidence="5 6">DT31</strain>
    </source>
</reference>
<dbReference type="InterPro" id="IPR008978">
    <property type="entry name" value="HSP20-like_chaperone"/>
</dbReference>
<dbReference type="AlphaFoldDB" id="A0ABD5W5M0"/>
<proteinExistence type="inferred from homology"/>
<evidence type="ECO:0000256" key="1">
    <source>
        <dbReference type="PROSITE-ProRule" id="PRU00285"/>
    </source>
</evidence>
<dbReference type="SUPFAM" id="SSF49764">
    <property type="entry name" value="HSP20-like chaperones"/>
    <property type="match status" value="1"/>
</dbReference>
<comment type="similarity">
    <text evidence="1 2">Belongs to the small heat shock protein (HSP20) family.</text>
</comment>
<keyword evidence="6" id="KW-1185">Reference proteome</keyword>
<dbReference type="RefSeq" id="WP_284033633.1">
    <property type="nucleotide sequence ID" value="NZ_CP126155.1"/>
</dbReference>
<dbReference type="EMBL" id="JBHTAH010000002">
    <property type="protein sequence ID" value="MFC7068557.1"/>
    <property type="molecule type" value="Genomic_DNA"/>
</dbReference>
<gene>
    <name evidence="5" type="ORF">ACFQL9_02805</name>
</gene>
<evidence type="ECO:0000256" key="2">
    <source>
        <dbReference type="RuleBase" id="RU003616"/>
    </source>
</evidence>
<dbReference type="CDD" id="cd06464">
    <property type="entry name" value="ACD_sHsps-like"/>
    <property type="match status" value="1"/>
</dbReference>
<feature type="region of interest" description="Disordered" evidence="3">
    <location>
        <begin position="1"/>
        <end position="49"/>
    </location>
</feature>
<feature type="domain" description="SHSP" evidence="4">
    <location>
        <begin position="44"/>
        <end position="154"/>
    </location>
</feature>
<evidence type="ECO:0000313" key="6">
    <source>
        <dbReference type="Proteomes" id="UP001596461"/>
    </source>
</evidence>
<protein>
    <submittedName>
        <fullName evidence="5">Hsp20/alpha crystallin family protein</fullName>
    </submittedName>
</protein>
<dbReference type="PANTHER" id="PTHR11527">
    <property type="entry name" value="HEAT-SHOCK PROTEIN 20 FAMILY MEMBER"/>
    <property type="match status" value="1"/>
</dbReference>
<dbReference type="PROSITE" id="PS01031">
    <property type="entry name" value="SHSP"/>
    <property type="match status" value="1"/>
</dbReference>
<comment type="caution">
    <text evidence="5">The sequence shown here is derived from an EMBL/GenBank/DDBJ whole genome shotgun (WGS) entry which is preliminary data.</text>
</comment>
<dbReference type="Gene3D" id="2.60.40.790">
    <property type="match status" value="1"/>
</dbReference>
<evidence type="ECO:0000259" key="4">
    <source>
        <dbReference type="PROSITE" id="PS01031"/>
    </source>
</evidence>
<dbReference type="GeneID" id="81126926"/>
<feature type="compositionally biased region" description="Polar residues" evidence="3">
    <location>
        <begin position="1"/>
        <end position="13"/>
    </location>
</feature>
<evidence type="ECO:0000313" key="5">
    <source>
        <dbReference type="EMBL" id="MFC7068557.1"/>
    </source>
</evidence>